<feature type="non-terminal residue" evidence="2">
    <location>
        <position position="1"/>
    </location>
</feature>
<feature type="transmembrane region" description="Helical" evidence="1">
    <location>
        <begin position="60"/>
        <end position="78"/>
    </location>
</feature>
<evidence type="ECO:0000256" key="1">
    <source>
        <dbReference type="SAM" id="Phobius"/>
    </source>
</evidence>
<dbReference type="Proteomes" id="UP000807825">
    <property type="component" value="Unassembled WGS sequence"/>
</dbReference>
<dbReference type="AlphaFoldDB" id="A0A9D6Z6R0"/>
<organism evidence="2 3">
    <name type="scientific">Desulfomonile tiedjei</name>
    <dbReference type="NCBI Taxonomy" id="2358"/>
    <lineage>
        <taxon>Bacteria</taxon>
        <taxon>Pseudomonadati</taxon>
        <taxon>Thermodesulfobacteriota</taxon>
        <taxon>Desulfomonilia</taxon>
        <taxon>Desulfomonilales</taxon>
        <taxon>Desulfomonilaceae</taxon>
        <taxon>Desulfomonile</taxon>
    </lineage>
</organism>
<reference evidence="2" key="1">
    <citation type="submission" date="2020-07" db="EMBL/GenBank/DDBJ databases">
        <title>Huge and variable diversity of episymbiotic CPR bacteria and DPANN archaea in groundwater ecosystems.</title>
        <authorList>
            <person name="He C.Y."/>
            <person name="Keren R."/>
            <person name="Whittaker M."/>
            <person name="Farag I.F."/>
            <person name="Doudna J."/>
            <person name="Cate J.H.D."/>
            <person name="Banfield J.F."/>
        </authorList>
    </citation>
    <scope>NUCLEOTIDE SEQUENCE</scope>
    <source>
        <strain evidence="2">NC_groundwater_1664_Pr3_B-0.1um_52_9</strain>
    </source>
</reference>
<proteinExistence type="predicted"/>
<keyword evidence="1" id="KW-1133">Transmembrane helix</keyword>
<name>A0A9D6Z6R0_9BACT</name>
<gene>
    <name evidence="2" type="ORF">HY912_12725</name>
</gene>
<protein>
    <submittedName>
        <fullName evidence="2">Cation acetate symporter</fullName>
    </submittedName>
</protein>
<evidence type="ECO:0000313" key="2">
    <source>
        <dbReference type="EMBL" id="MBI5250351.1"/>
    </source>
</evidence>
<sequence length="116" mass="12859">IAADAQKVVSVLEKRQADGLALSAGEKASLTKARVDYEKNKNGTSIVGLDKPLFPLRHPGIVSIPLGFFAAILVAFSFPSAREEERFDELLVRQQTGYRIADFIEDEQRRLRLVSS</sequence>
<accession>A0A9D6Z6R0</accession>
<comment type="caution">
    <text evidence="2">The sequence shown here is derived from an EMBL/GenBank/DDBJ whole genome shotgun (WGS) entry which is preliminary data.</text>
</comment>
<evidence type="ECO:0000313" key="3">
    <source>
        <dbReference type="Proteomes" id="UP000807825"/>
    </source>
</evidence>
<dbReference type="EMBL" id="JACRDE010000337">
    <property type="protein sequence ID" value="MBI5250351.1"/>
    <property type="molecule type" value="Genomic_DNA"/>
</dbReference>
<keyword evidence="1" id="KW-0812">Transmembrane</keyword>
<keyword evidence="1" id="KW-0472">Membrane</keyword>